<evidence type="ECO:0000259" key="5">
    <source>
        <dbReference type="PROSITE" id="PS50280"/>
    </source>
</evidence>
<dbReference type="InterPro" id="IPR046341">
    <property type="entry name" value="SET_dom_sf"/>
</dbReference>
<dbReference type="Proteomes" id="UP001152797">
    <property type="component" value="Unassembled WGS sequence"/>
</dbReference>
<evidence type="ECO:0000313" key="8">
    <source>
        <dbReference type="Proteomes" id="UP001152797"/>
    </source>
</evidence>
<dbReference type="InterPro" id="IPR036464">
    <property type="entry name" value="Rubisco_LSMT_subst-bd_sf"/>
</dbReference>
<dbReference type="GO" id="GO:0016279">
    <property type="term" value="F:protein-lysine N-methyltransferase activity"/>
    <property type="evidence" value="ECO:0007669"/>
    <property type="project" value="TreeGrafter"/>
</dbReference>
<comment type="caution">
    <text evidence="6">The sequence shown here is derived from an EMBL/GenBank/DDBJ whole genome shotgun (WGS) entry which is preliminary data.</text>
</comment>
<evidence type="ECO:0000256" key="2">
    <source>
        <dbReference type="ARBA" id="ARBA00022679"/>
    </source>
</evidence>
<name>A0A9P1CYN0_9DINO</name>
<keyword evidence="2" id="KW-0808">Transferase</keyword>
<dbReference type="EMBL" id="CAMXCT010002746">
    <property type="protein sequence ID" value="CAI4000149.1"/>
    <property type="molecule type" value="Genomic_DNA"/>
</dbReference>
<dbReference type="AlphaFoldDB" id="A0A9P1CYN0"/>
<keyword evidence="8" id="KW-1185">Reference proteome</keyword>
<feature type="region of interest" description="Disordered" evidence="4">
    <location>
        <begin position="460"/>
        <end position="504"/>
    </location>
</feature>
<evidence type="ECO:0000256" key="3">
    <source>
        <dbReference type="ARBA" id="ARBA00022691"/>
    </source>
</evidence>
<reference evidence="7" key="2">
    <citation type="submission" date="2024-04" db="EMBL/GenBank/DDBJ databases">
        <authorList>
            <person name="Chen Y."/>
            <person name="Shah S."/>
            <person name="Dougan E. K."/>
            <person name="Thang M."/>
            <person name="Chan C."/>
        </authorList>
    </citation>
    <scope>NUCLEOTIDE SEQUENCE [LARGE SCALE GENOMIC DNA]</scope>
</reference>
<sequence>MFVVRGIPLAFTFVIASGELPDSSDAIQWLKDCQGSFSKKLQIGASHGRGIFAAETISPQLLISVPSRCILFDETIEHESEEVSDVARYLRGNETAKKLSNKLLLTAFIMQQLVLTKPSTRFAPYLLDLRKSFPATVPEIPLFWTKEDKAELKGTSALTELPKMFRAIGQEYEVLKSASPALAAKHGLAEFQAAYAFVATRTFTLQTDPPVAALYPMIDLVNHGVNMPEVGKHQDISAMETGSAMVEIQQNTGDFNALLKSQQTIAKGEEVSITYGLFSNTHLLLKYGFVSPWLHNSTCLTKIKLEFQAVDHFRIFRDPNDPNPLGKAIGKNIVFTLDACPGEGTWLKALSFARIWRSRHAERCMDPSDVWTEWHLDIECEWLLPEEEMAALEDLSAALAQAWSRYPGGSLEEEEKLLQKRLTSKRRTAIVVRRDEKYTLWKLQRFIDDAKSRLERLKRDTSNDRSWVGQSHPEPKTDETAEQVAKQNQADARNSEREQRRTAKQTFVCHLGQNARDGVEEDKALKKRLQALRESQSFGQRAMHVLPVQRLQALRRATNKMGYERYVTYLPAAALAYPRCSRRKAWRSPMEWMDEGTSIVQPGSSWNSFRPQDIGMGMVPVRSKLEASSAFKQAMALEATLPFMEAAVTGLCASYPPGCVMALCAAVRHRWLQLPKEEQRSLLLTLRQLRYLEASMPALVAGALSVGSGPVLGAAGLERKQVEAAFGQGVATLLVELQQFVAIERTLRSSGDLSPGKVDLAMSLFTAQQSQSRSTESLIVFLANKAAELRLFSMRGPFATIHQLSK</sequence>
<keyword evidence="3" id="KW-0949">S-adenosyl-L-methionine</keyword>
<dbReference type="CDD" id="cd10527">
    <property type="entry name" value="SET_LSMT"/>
    <property type="match status" value="1"/>
</dbReference>
<dbReference type="SUPFAM" id="SSF82199">
    <property type="entry name" value="SET domain"/>
    <property type="match status" value="1"/>
</dbReference>
<dbReference type="EMBL" id="CAMXCT030002746">
    <property type="protein sequence ID" value="CAL4787461.1"/>
    <property type="molecule type" value="Genomic_DNA"/>
</dbReference>
<keyword evidence="1" id="KW-0489">Methyltransferase</keyword>
<dbReference type="Gene3D" id="3.90.1410.10">
    <property type="entry name" value="set domain protein methyltransferase, domain 1"/>
    <property type="match status" value="1"/>
</dbReference>
<feature type="domain" description="SET" evidence="5">
    <location>
        <begin position="39"/>
        <end position="276"/>
    </location>
</feature>
<dbReference type="SUPFAM" id="SSF81822">
    <property type="entry name" value="RuBisCo LSMT C-terminal, substrate-binding domain"/>
    <property type="match status" value="1"/>
</dbReference>
<gene>
    <name evidence="6" type="ORF">C1SCF055_LOCUS26291</name>
</gene>
<dbReference type="InterPro" id="IPR001214">
    <property type="entry name" value="SET_dom"/>
</dbReference>
<dbReference type="EMBL" id="CAMXCT020002746">
    <property type="protein sequence ID" value="CAL1153524.1"/>
    <property type="molecule type" value="Genomic_DNA"/>
</dbReference>
<evidence type="ECO:0000256" key="1">
    <source>
        <dbReference type="ARBA" id="ARBA00022603"/>
    </source>
</evidence>
<dbReference type="OrthoDB" id="423463at2759"/>
<evidence type="ECO:0000256" key="4">
    <source>
        <dbReference type="SAM" id="MobiDB-lite"/>
    </source>
</evidence>
<organism evidence="6">
    <name type="scientific">Cladocopium goreaui</name>
    <dbReference type="NCBI Taxonomy" id="2562237"/>
    <lineage>
        <taxon>Eukaryota</taxon>
        <taxon>Sar</taxon>
        <taxon>Alveolata</taxon>
        <taxon>Dinophyceae</taxon>
        <taxon>Suessiales</taxon>
        <taxon>Symbiodiniaceae</taxon>
        <taxon>Cladocopium</taxon>
    </lineage>
</organism>
<evidence type="ECO:0000313" key="7">
    <source>
        <dbReference type="EMBL" id="CAL1153524.1"/>
    </source>
</evidence>
<proteinExistence type="predicted"/>
<dbReference type="InterPro" id="IPR050600">
    <property type="entry name" value="SETD3_SETD6_MTase"/>
</dbReference>
<protein>
    <recommendedName>
        <fullName evidence="5">SET domain-containing protein</fullName>
    </recommendedName>
</protein>
<dbReference type="Gene3D" id="3.90.1420.10">
    <property type="entry name" value="Rubisco LSMT, substrate-binding domain"/>
    <property type="match status" value="1"/>
</dbReference>
<accession>A0A9P1CYN0</accession>
<dbReference type="GO" id="GO:0032259">
    <property type="term" value="P:methylation"/>
    <property type="evidence" value="ECO:0007669"/>
    <property type="project" value="UniProtKB-KW"/>
</dbReference>
<reference evidence="6" key="1">
    <citation type="submission" date="2022-10" db="EMBL/GenBank/DDBJ databases">
        <authorList>
            <person name="Chen Y."/>
            <person name="Dougan E. K."/>
            <person name="Chan C."/>
            <person name="Rhodes N."/>
            <person name="Thang M."/>
        </authorList>
    </citation>
    <scope>NUCLEOTIDE SEQUENCE</scope>
</reference>
<evidence type="ECO:0000313" key="6">
    <source>
        <dbReference type="EMBL" id="CAI4000149.1"/>
    </source>
</evidence>
<dbReference type="PANTHER" id="PTHR13271:SF137">
    <property type="entry name" value="SET DOMAIN-CONTAINING PROTEIN"/>
    <property type="match status" value="1"/>
</dbReference>
<dbReference type="PROSITE" id="PS50280">
    <property type="entry name" value="SET"/>
    <property type="match status" value="1"/>
</dbReference>
<dbReference type="PANTHER" id="PTHR13271">
    <property type="entry name" value="UNCHARACTERIZED PUTATIVE METHYLTRANSFERASE"/>
    <property type="match status" value="1"/>
</dbReference>